<sequence length="132" mass="14673">MWGRILLTVNALGMGIGALKADYFSETHMFNPNWPPHAKFHNAQTVGLAVTLAMATLYFAWRRAPSPALHREFMKTAAFVGSIYWVTGLLSILPEGTTGVDPEFGGPAFPQKYIFTPFLLCGLIGAWIEYRH</sequence>
<evidence type="ECO:0000313" key="3">
    <source>
        <dbReference type="Proteomes" id="UP000829685"/>
    </source>
</evidence>
<evidence type="ECO:0000256" key="1">
    <source>
        <dbReference type="SAM" id="Phobius"/>
    </source>
</evidence>
<dbReference type="InterPro" id="IPR046580">
    <property type="entry name" value="DUF6640"/>
</dbReference>
<evidence type="ECO:0008006" key="4">
    <source>
        <dbReference type="Google" id="ProtNLM"/>
    </source>
</evidence>
<feature type="transmembrane region" description="Helical" evidence="1">
    <location>
        <begin position="113"/>
        <end position="130"/>
    </location>
</feature>
<name>A0A9P9WXG8_9PEZI</name>
<comment type="caution">
    <text evidence="2">The sequence shown here is derived from an EMBL/GenBank/DDBJ whole genome shotgun (WGS) entry which is preliminary data.</text>
</comment>
<keyword evidence="1" id="KW-0472">Membrane</keyword>
<dbReference type="AlphaFoldDB" id="A0A9P9WXG8"/>
<keyword evidence="1" id="KW-0812">Transmembrane</keyword>
<feature type="transmembrane region" description="Helical" evidence="1">
    <location>
        <begin position="73"/>
        <end position="93"/>
    </location>
</feature>
<dbReference type="EMBL" id="JAFIMR010000002">
    <property type="protein sequence ID" value="KAI1880920.1"/>
    <property type="molecule type" value="Genomic_DNA"/>
</dbReference>
<reference evidence="2" key="1">
    <citation type="submission" date="2021-03" db="EMBL/GenBank/DDBJ databases">
        <title>Revisited historic fungal species revealed as producer of novel bioactive compounds through whole genome sequencing and comparative genomics.</title>
        <authorList>
            <person name="Vignolle G.A."/>
            <person name="Hochenegger N."/>
            <person name="Mach R.L."/>
            <person name="Mach-Aigner A.R."/>
            <person name="Javad Rahimi M."/>
            <person name="Salim K.A."/>
            <person name="Chan C.M."/>
            <person name="Lim L.B.L."/>
            <person name="Cai F."/>
            <person name="Druzhinina I.S."/>
            <person name="U'Ren J.M."/>
            <person name="Derntl C."/>
        </authorList>
    </citation>
    <scope>NUCLEOTIDE SEQUENCE</scope>
    <source>
        <strain evidence="2">TUCIM 5799</strain>
    </source>
</reference>
<keyword evidence="3" id="KW-1185">Reference proteome</keyword>
<organism evidence="2 3">
    <name type="scientific">Neoarthrinium moseri</name>
    <dbReference type="NCBI Taxonomy" id="1658444"/>
    <lineage>
        <taxon>Eukaryota</taxon>
        <taxon>Fungi</taxon>
        <taxon>Dikarya</taxon>
        <taxon>Ascomycota</taxon>
        <taxon>Pezizomycotina</taxon>
        <taxon>Sordariomycetes</taxon>
        <taxon>Xylariomycetidae</taxon>
        <taxon>Amphisphaeriales</taxon>
        <taxon>Apiosporaceae</taxon>
        <taxon>Neoarthrinium</taxon>
    </lineage>
</organism>
<gene>
    <name evidence="2" type="ORF">JX265_001160</name>
</gene>
<evidence type="ECO:0000313" key="2">
    <source>
        <dbReference type="EMBL" id="KAI1880920.1"/>
    </source>
</evidence>
<keyword evidence="1" id="KW-1133">Transmembrane helix</keyword>
<accession>A0A9P9WXG8</accession>
<protein>
    <recommendedName>
        <fullName evidence="4">Acetyltransferase</fullName>
    </recommendedName>
</protein>
<dbReference type="Proteomes" id="UP000829685">
    <property type="component" value="Unassembled WGS sequence"/>
</dbReference>
<proteinExistence type="predicted"/>
<dbReference type="Pfam" id="PF20345">
    <property type="entry name" value="DUF6640"/>
    <property type="match status" value="1"/>
</dbReference>
<feature type="transmembrane region" description="Helical" evidence="1">
    <location>
        <begin position="44"/>
        <end position="61"/>
    </location>
</feature>